<dbReference type="RefSeq" id="WP_045442172.1">
    <property type="nucleotide sequence ID" value="NZ_BBIO01000001.1"/>
</dbReference>
<protein>
    <submittedName>
        <fullName evidence="2">HPr kinase</fullName>
    </submittedName>
</protein>
<dbReference type="EMBL" id="BBIO01000001">
    <property type="protein sequence ID" value="GAK43913.1"/>
    <property type="molecule type" value="Genomic_DNA"/>
</dbReference>
<dbReference type="STRING" id="1333998.M2A_0412"/>
<name>A0A081B795_9HYPH</name>
<dbReference type="Gene3D" id="3.40.50.300">
    <property type="entry name" value="P-loop containing nucleotide triphosphate hydrolases"/>
    <property type="match status" value="1"/>
</dbReference>
<gene>
    <name evidence="2" type="ORF">M2A_0412</name>
</gene>
<comment type="caution">
    <text evidence="2">The sequence shown here is derived from an EMBL/GenBank/DDBJ whole genome shotgun (WGS) entry which is preliminary data.</text>
</comment>
<dbReference type="Pfam" id="PF07475">
    <property type="entry name" value="Hpr_kinase_C"/>
    <property type="match status" value="1"/>
</dbReference>
<keyword evidence="2" id="KW-0808">Transferase</keyword>
<evidence type="ECO:0000259" key="1">
    <source>
        <dbReference type="Pfam" id="PF07475"/>
    </source>
</evidence>
<dbReference type="SUPFAM" id="SSF53795">
    <property type="entry name" value="PEP carboxykinase-like"/>
    <property type="match status" value="1"/>
</dbReference>
<keyword evidence="3" id="KW-1185">Reference proteome</keyword>
<sequence>MPETSHQTLHGTAIAWNGEAVLLSGPPGAGKSDLAWRILENDPAARLVGDDRLEWQVKEGALWLSAPGTLAGLIEIRGLGILTLPYAPKARLRLLIELVSRAEVPRLPLPAFREVESVPVPLLRLHAFDASAPAKVALALASIGLSGFPGPGARLSR</sequence>
<dbReference type="CDD" id="cd01918">
    <property type="entry name" value="HprK_C"/>
    <property type="match status" value="1"/>
</dbReference>
<dbReference type="GO" id="GO:0005524">
    <property type="term" value="F:ATP binding"/>
    <property type="evidence" value="ECO:0007669"/>
    <property type="project" value="InterPro"/>
</dbReference>
<dbReference type="InterPro" id="IPR027417">
    <property type="entry name" value="P-loop_NTPase"/>
</dbReference>
<evidence type="ECO:0000313" key="2">
    <source>
        <dbReference type="EMBL" id="GAK43913.1"/>
    </source>
</evidence>
<keyword evidence="2" id="KW-0418">Kinase</keyword>
<dbReference type="eggNOG" id="COG1493">
    <property type="taxonomic scope" value="Bacteria"/>
</dbReference>
<dbReference type="Proteomes" id="UP000028702">
    <property type="component" value="Unassembled WGS sequence"/>
</dbReference>
<organism evidence="2 3">
    <name type="scientific">Tepidicaulis marinus</name>
    <dbReference type="NCBI Taxonomy" id="1333998"/>
    <lineage>
        <taxon>Bacteria</taxon>
        <taxon>Pseudomonadati</taxon>
        <taxon>Pseudomonadota</taxon>
        <taxon>Alphaproteobacteria</taxon>
        <taxon>Hyphomicrobiales</taxon>
        <taxon>Parvibaculaceae</taxon>
        <taxon>Tepidicaulis</taxon>
    </lineage>
</organism>
<dbReference type="InterPro" id="IPR011104">
    <property type="entry name" value="Hpr_kin/Pase_C"/>
</dbReference>
<dbReference type="GO" id="GO:0006109">
    <property type="term" value="P:regulation of carbohydrate metabolic process"/>
    <property type="evidence" value="ECO:0007669"/>
    <property type="project" value="InterPro"/>
</dbReference>
<reference evidence="2 3" key="1">
    <citation type="submission" date="2014-07" db="EMBL/GenBank/DDBJ databases">
        <title>Tepidicaulis marinum gen. nov., sp. nov., a novel marine bacterium denitrifying nitrate to nitrous oxide strictly under microaerobic conditions.</title>
        <authorList>
            <person name="Takeuchi M."/>
            <person name="Yamagishi T."/>
            <person name="Kamagata Y."/>
            <person name="Oshima K."/>
            <person name="Hattori M."/>
            <person name="Katayama T."/>
            <person name="Hanada S."/>
            <person name="Tamaki H."/>
            <person name="Marumo K."/>
            <person name="Maeda H."/>
            <person name="Nedachi M."/>
            <person name="Iwasaki W."/>
            <person name="Suwa Y."/>
            <person name="Sakata S."/>
        </authorList>
    </citation>
    <scope>NUCLEOTIDE SEQUENCE [LARGE SCALE GENOMIC DNA]</scope>
    <source>
        <strain evidence="2 3">MA2</strain>
    </source>
</reference>
<feature type="domain" description="HPr kinase/phosphorylase C-terminal" evidence="1">
    <location>
        <begin position="6"/>
        <end position="83"/>
    </location>
</feature>
<dbReference type="AlphaFoldDB" id="A0A081B795"/>
<accession>A0A081B795</accession>
<proteinExistence type="predicted"/>
<dbReference type="GO" id="GO:0000155">
    <property type="term" value="F:phosphorelay sensor kinase activity"/>
    <property type="evidence" value="ECO:0007669"/>
    <property type="project" value="InterPro"/>
</dbReference>
<evidence type="ECO:0000313" key="3">
    <source>
        <dbReference type="Proteomes" id="UP000028702"/>
    </source>
</evidence>